<evidence type="ECO:0000256" key="3">
    <source>
        <dbReference type="ARBA" id="ARBA00024247"/>
    </source>
</evidence>
<dbReference type="Proteomes" id="UP000027341">
    <property type="component" value="Unassembled WGS sequence"/>
</dbReference>
<protein>
    <recommendedName>
        <fullName evidence="3">Molybdopterin synthase sulfur carrier subunit</fullName>
    </recommendedName>
</protein>
<dbReference type="InterPro" id="IPR016155">
    <property type="entry name" value="Mopterin_synth/thiamin_S_b"/>
</dbReference>
<dbReference type="CDD" id="cd00754">
    <property type="entry name" value="Ubl_MoaD"/>
    <property type="match status" value="1"/>
</dbReference>
<dbReference type="PANTHER" id="PTHR33359:SF1">
    <property type="entry name" value="MOLYBDOPTERIN SYNTHASE SULFUR CARRIER SUBUNIT"/>
    <property type="match status" value="1"/>
</dbReference>
<sequence length="83" mass="9115">MLEILYFANFREVLGRSQETLPSDSFKTVGCVLNALAERGEQWKMALADNTNLQIAVNHDVADRTTTLKAGDEIAFFPPVTGG</sequence>
<dbReference type="PANTHER" id="PTHR33359">
    <property type="entry name" value="MOLYBDOPTERIN SYNTHASE SULFUR CARRIER SUBUNIT"/>
    <property type="match status" value="1"/>
</dbReference>
<dbReference type="InterPro" id="IPR010038">
    <property type="entry name" value="MoaD_arc-typ"/>
</dbReference>
<keyword evidence="1" id="KW-0547">Nucleotide-binding</keyword>
<dbReference type="InterPro" id="IPR003749">
    <property type="entry name" value="ThiS/MoaD-like"/>
</dbReference>
<dbReference type="UniPathway" id="UPA00344"/>
<dbReference type="Pfam" id="PF02597">
    <property type="entry name" value="ThiS"/>
    <property type="match status" value="1"/>
</dbReference>
<name>A0A066ZUJ6_HYDMR</name>
<reference evidence="4 5" key="1">
    <citation type="submission" date="2014-04" db="EMBL/GenBank/DDBJ databases">
        <title>Draft genome sequence of Hydrogenovibrio marinus MH-110, a model organism for aerobic H2 metabolism.</title>
        <authorList>
            <person name="Cha H.J."/>
            <person name="Jo B.H."/>
            <person name="Hwang B.H."/>
        </authorList>
    </citation>
    <scope>NUCLEOTIDE SEQUENCE [LARGE SCALE GENOMIC DNA]</scope>
    <source>
        <strain evidence="4 5">MH-110</strain>
    </source>
</reference>
<dbReference type="STRING" id="28885.EI16_06620"/>
<dbReference type="RefSeq" id="WP_029911114.1">
    <property type="nucleotide sequence ID" value="NZ_AP020335.1"/>
</dbReference>
<dbReference type="Gene3D" id="3.10.20.30">
    <property type="match status" value="1"/>
</dbReference>
<dbReference type="NCBIfam" id="TIGR01687">
    <property type="entry name" value="moaD_arch"/>
    <property type="match status" value="1"/>
</dbReference>
<dbReference type="InterPro" id="IPR012675">
    <property type="entry name" value="Beta-grasp_dom_sf"/>
</dbReference>
<dbReference type="InterPro" id="IPR044672">
    <property type="entry name" value="MOCS2A"/>
</dbReference>
<dbReference type="NCBIfam" id="TIGR01682">
    <property type="entry name" value="moaD"/>
    <property type="match status" value="1"/>
</dbReference>
<comment type="caution">
    <text evidence="4">The sequence shown here is derived from an EMBL/GenBank/DDBJ whole genome shotgun (WGS) entry which is preliminary data.</text>
</comment>
<proteinExistence type="inferred from homology"/>
<dbReference type="GO" id="GO:0000166">
    <property type="term" value="F:nucleotide binding"/>
    <property type="evidence" value="ECO:0007669"/>
    <property type="project" value="UniProtKB-KW"/>
</dbReference>
<dbReference type="EMBL" id="JMIU01000001">
    <property type="protein sequence ID" value="KDN95954.1"/>
    <property type="molecule type" value="Genomic_DNA"/>
</dbReference>
<organism evidence="4 5">
    <name type="scientific">Hydrogenovibrio marinus</name>
    <dbReference type="NCBI Taxonomy" id="28885"/>
    <lineage>
        <taxon>Bacteria</taxon>
        <taxon>Pseudomonadati</taxon>
        <taxon>Pseudomonadota</taxon>
        <taxon>Gammaproteobacteria</taxon>
        <taxon>Thiotrichales</taxon>
        <taxon>Piscirickettsiaceae</taxon>
        <taxon>Hydrogenovibrio</taxon>
    </lineage>
</organism>
<dbReference type="AlphaFoldDB" id="A0A066ZUJ6"/>
<accession>A0A066ZUJ6</accession>
<comment type="similarity">
    <text evidence="2">Belongs to the MoaD family.</text>
</comment>
<dbReference type="GO" id="GO:0006777">
    <property type="term" value="P:Mo-molybdopterin cofactor biosynthetic process"/>
    <property type="evidence" value="ECO:0007669"/>
    <property type="project" value="InterPro"/>
</dbReference>
<dbReference type="GO" id="GO:1990133">
    <property type="term" value="C:molybdopterin adenylyltransferase complex"/>
    <property type="evidence" value="ECO:0007669"/>
    <property type="project" value="TreeGrafter"/>
</dbReference>
<keyword evidence="5" id="KW-1185">Reference proteome</keyword>
<dbReference type="SUPFAM" id="SSF54285">
    <property type="entry name" value="MoaD/ThiS"/>
    <property type="match status" value="1"/>
</dbReference>
<evidence type="ECO:0000313" key="4">
    <source>
        <dbReference type="EMBL" id="KDN95954.1"/>
    </source>
</evidence>
<evidence type="ECO:0000313" key="5">
    <source>
        <dbReference type="Proteomes" id="UP000027341"/>
    </source>
</evidence>
<evidence type="ECO:0000256" key="2">
    <source>
        <dbReference type="ARBA" id="ARBA00024200"/>
    </source>
</evidence>
<gene>
    <name evidence="4" type="primary">moaD</name>
    <name evidence="4" type="ORF">EI16_06620</name>
</gene>
<evidence type="ECO:0000256" key="1">
    <source>
        <dbReference type="ARBA" id="ARBA00022741"/>
    </source>
</evidence>